<keyword evidence="3" id="KW-0808">Transferase</keyword>
<evidence type="ECO:0000256" key="9">
    <source>
        <dbReference type="SAM" id="MobiDB-lite"/>
    </source>
</evidence>
<keyword evidence="5" id="KW-0479">Metal-binding</keyword>
<sequence>IGPVVREYLGGEALAGLGVPTTRALAAVTTGQAVERTRPEPGGVLTRVARSHLRVGTFEYFHGRGDTEAVRLLADYALARHYPAQAESPAPYHGLLEAVTAATAELVADWLNIGFIHGVMNTDNLSLAGETLDFGPFGFLDAYDPHTAYSAIDVYGRYAYDQQPGIAQWNLARLAETLLPLLHRDPEIAAAQAQDILGGFAPRFQGAFHDRLRRRLGLAERREGDAELIGDLLQRMAAGGADWTLTFRLLSDADGADPERDGPVRALFQDPAAFDAWAVQWRRRLAAEGRGDAERRAAMRAVNPAYTLRNHLAQWAVDAATRALDFTPMERLLKVLADPFAEHPEEAEMARPPGEGERVRRTFCGT</sequence>
<comment type="similarity">
    <text evidence="2">Belongs to the SELO family.</text>
</comment>
<evidence type="ECO:0000256" key="8">
    <source>
        <dbReference type="ARBA" id="ARBA00022842"/>
    </source>
</evidence>
<evidence type="ECO:0000256" key="2">
    <source>
        <dbReference type="ARBA" id="ARBA00009747"/>
    </source>
</evidence>
<feature type="non-terminal residue" evidence="10">
    <location>
        <position position="1"/>
    </location>
</feature>
<evidence type="ECO:0000313" key="10">
    <source>
        <dbReference type="EMBL" id="MBK1727235.1"/>
    </source>
</evidence>
<keyword evidence="6" id="KW-0547">Nucleotide-binding</keyword>
<dbReference type="PANTHER" id="PTHR32057:SF14">
    <property type="entry name" value="PROTEIN ADENYLYLTRANSFERASE SELO, MITOCHONDRIAL"/>
    <property type="match status" value="1"/>
</dbReference>
<evidence type="ECO:0000256" key="4">
    <source>
        <dbReference type="ARBA" id="ARBA00022695"/>
    </source>
</evidence>
<feature type="compositionally biased region" description="Basic and acidic residues" evidence="9">
    <location>
        <begin position="345"/>
        <end position="360"/>
    </location>
</feature>
<proteinExistence type="inferred from homology"/>
<reference evidence="10 11" key="1">
    <citation type="journal article" date="2020" name="Microorganisms">
        <title>Osmotic Adaptation and Compatible Solute Biosynthesis of Phototrophic Bacteria as Revealed from Genome Analyses.</title>
        <authorList>
            <person name="Imhoff J.F."/>
            <person name="Rahn T."/>
            <person name="Kunzel S."/>
            <person name="Keller A."/>
            <person name="Neulinger S.C."/>
        </authorList>
    </citation>
    <scope>NUCLEOTIDE SEQUENCE [LARGE SCALE GENOMIC DNA]</scope>
    <source>
        <strain evidence="10 11">DSM 15116</strain>
    </source>
</reference>
<protein>
    <recommendedName>
        <fullName evidence="12">YdiU family protein</fullName>
    </recommendedName>
</protein>
<keyword evidence="11" id="KW-1185">Reference proteome</keyword>
<comment type="cofactor">
    <cofactor evidence="1">
        <name>Mg(2+)</name>
        <dbReference type="ChEBI" id="CHEBI:18420"/>
    </cofactor>
</comment>
<evidence type="ECO:0000256" key="6">
    <source>
        <dbReference type="ARBA" id="ARBA00022741"/>
    </source>
</evidence>
<evidence type="ECO:0000256" key="3">
    <source>
        <dbReference type="ARBA" id="ARBA00022679"/>
    </source>
</evidence>
<comment type="caution">
    <text evidence="10">The sequence shown here is derived from an EMBL/GenBank/DDBJ whole genome shotgun (WGS) entry which is preliminary data.</text>
</comment>
<dbReference type="PANTHER" id="PTHR32057">
    <property type="entry name" value="PROTEIN ADENYLYLTRANSFERASE SELO, MITOCHONDRIAL"/>
    <property type="match status" value="1"/>
</dbReference>
<feature type="region of interest" description="Disordered" evidence="9">
    <location>
        <begin position="345"/>
        <end position="366"/>
    </location>
</feature>
<gene>
    <name evidence="10" type="ORF">CKO13_09440</name>
</gene>
<evidence type="ECO:0008006" key="12">
    <source>
        <dbReference type="Google" id="ProtNLM"/>
    </source>
</evidence>
<keyword evidence="4" id="KW-0548">Nucleotidyltransferase</keyword>
<dbReference type="InterPro" id="IPR003846">
    <property type="entry name" value="SelO"/>
</dbReference>
<evidence type="ECO:0000313" key="11">
    <source>
        <dbReference type="Proteomes" id="UP000738126"/>
    </source>
</evidence>
<dbReference type="Proteomes" id="UP000738126">
    <property type="component" value="Unassembled WGS sequence"/>
</dbReference>
<keyword evidence="8" id="KW-0460">Magnesium</keyword>
<evidence type="ECO:0000256" key="1">
    <source>
        <dbReference type="ARBA" id="ARBA00001946"/>
    </source>
</evidence>
<evidence type="ECO:0000256" key="5">
    <source>
        <dbReference type="ARBA" id="ARBA00022723"/>
    </source>
</evidence>
<name>A0ABS1E6U3_9GAMM</name>
<accession>A0ABS1E6U3</accession>
<evidence type="ECO:0000256" key="7">
    <source>
        <dbReference type="ARBA" id="ARBA00022840"/>
    </source>
</evidence>
<dbReference type="EMBL" id="NRSH01000116">
    <property type="protein sequence ID" value="MBK1727235.1"/>
    <property type="molecule type" value="Genomic_DNA"/>
</dbReference>
<dbReference type="Pfam" id="PF02696">
    <property type="entry name" value="SelO"/>
    <property type="match status" value="1"/>
</dbReference>
<dbReference type="RefSeq" id="WP_200260104.1">
    <property type="nucleotide sequence ID" value="NZ_NRSH01000116.1"/>
</dbReference>
<keyword evidence="7" id="KW-0067">ATP-binding</keyword>
<organism evidence="10 11">
    <name type="scientific">Halorhodospira neutriphila</name>
    <dbReference type="NCBI Taxonomy" id="168379"/>
    <lineage>
        <taxon>Bacteria</taxon>
        <taxon>Pseudomonadati</taxon>
        <taxon>Pseudomonadota</taxon>
        <taxon>Gammaproteobacteria</taxon>
        <taxon>Chromatiales</taxon>
        <taxon>Ectothiorhodospiraceae</taxon>
        <taxon>Halorhodospira</taxon>
    </lineage>
</organism>